<gene>
    <name evidence="1" type="ORF">NE398_01440</name>
</gene>
<dbReference type="AlphaFoldDB" id="A0A9X3XGK9"/>
<dbReference type="Pfam" id="PF00805">
    <property type="entry name" value="Pentapeptide"/>
    <property type="match status" value="1"/>
</dbReference>
<protein>
    <submittedName>
        <fullName evidence="1">Pentapeptide repeat-containing protein</fullName>
    </submittedName>
</protein>
<dbReference type="InterPro" id="IPR001646">
    <property type="entry name" value="5peptide_repeat"/>
</dbReference>
<keyword evidence="2" id="KW-1185">Reference proteome</keyword>
<evidence type="ECO:0000313" key="2">
    <source>
        <dbReference type="Proteomes" id="UP001141183"/>
    </source>
</evidence>
<evidence type="ECO:0000313" key="1">
    <source>
        <dbReference type="EMBL" id="MDC4238833.1"/>
    </source>
</evidence>
<reference evidence="1" key="1">
    <citation type="submission" date="2022-05" db="EMBL/GenBank/DDBJ databases">
        <title>Draft genome sequence of Clostridium tertium strain CP3 isolated from Peru.</title>
        <authorList>
            <person name="Hurtado R."/>
            <person name="Lima L."/>
            <person name="Sousa T."/>
            <person name="Jaiswal A.K."/>
            <person name="Tiwari S."/>
            <person name="Maturrano L."/>
            <person name="Brenig B."/>
            <person name="Azevedo V."/>
        </authorList>
    </citation>
    <scope>NUCLEOTIDE SEQUENCE</scope>
    <source>
        <strain evidence="1">CP3</strain>
    </source>
</reference>
<accession>A0A9X3XGK9</accession>
<dbReference type="SUPFAM" id="SSF141571">
    <property type="entry name" value="Pentapeptide repeat-like"/>
    <property type="match status" value="1"/>
</dbReference>
<dbReference type="Gene3D" id="2.160.20.80">
    <property type="entry name" value="E3 ubiquitin-protein ligase SopA"/>
    <property type="match status" value="1"/>
</dbReference>
<dbReference type="PANTHER" id="PTHR14136:SF17">
    <property type="entry name" value="BTB_POZ DOMAIN-CONTAINING PROTEIN KCTD9"/>
    <property type="match status" value="1"/>
</dbReference>
<dbReference type="RefSeq" id="WP_111930836.1">
    <property type="nucleotide sequence ID" value="NZ_JALDMI010000008.1"/>
</dbReference>
<name>A0A9X3XGK9_9CLOT</name>
<dbReference type="Proteomes" id="UP001141183">
    <property type="component" value="Unassembled WGS sequence"/>
</dbReference>
<dbReference type="EMBL" id="JAMRYU010000001">
    <property type="protein sequence ID" value="MDC4238833.1"/>
    <property type="molecule type" value="Genomic_DNA"/>
</dbReference>
<dbReference type="InterPro" id="IPR051082">
    <property type="entry name" value="Pentapeptide-BTB/POZ_domain"/>
</dbReference>
<sequence length="217" mass="25384">MAVNKNVKRNFHYNNIEKKDKNFMYQNLEKSNCYNCNFAGSNFDYVNFRGAHFKSSSFLKCSFKWSEFIGTNFKKSNFKNATFENTIFDSAKLQDVDFKDAKFVNTIFVSTDISQAKNLDIDNPGIRIFDEMPKIEISEELKNAAFNTFNNKYIKASRILDTKDGDLNYLNIMILLENFDEETLIKGLNFITNELNREFYTLSYIIKLIKNIPVSEK</sequence>
<dbReference type="PANTHER" id="PTHR14136">
    <property type="entry name" value="BTB_POZ DOMAIN-CONTAINING PROTEIN KCTD9"/>
    <property type="match status" value="1"/>
</dbReference>
<comment type="caution">
    <text evidence="1">The sequence shown here is derived from an EMBL/GenBank/DDBJ whole genome shotgun (WGS) entry which is preliminary data.</text>
</comment>
<proteinExistence type="predicted"/>
<organism evidence="1 2">
    <name type="scientific">Clostridium tertium</name>
    <dbReference type="NCBI Taxonomy" id="1559"/>
    <lineage>
        <taxon>Bacteria</taxon>
        <taxon>Bacillati</taxon>
        <taxon>Bacillota</taxon>
        <taxon>Clostridia</taxon>
        <taxon>Eubacteriales</taxon>
        <taxon>Clostridiaceae</taxon>
        <taxon>Clostridium</taxon>
    </lineage>
</organism>